<dbReference type="GO" id="GO:0005524">
    <property type="term" value="F:ATP binding"/>
    <property type="evidence" value="ECO:0007669"/>
    <property type="project" value="UniProtKB-KW"/>
</dbReference>
<dbReference type="EMBL" id="CP003261">
    <property type="protein sequence ID" value="AGK96635.1"/>
    <property type="molecule type" value="Genomic_DNA"/>
</dbReference>
<evidence type="ECO:0000256" key="2">
    <source>
        <dbReference type="ARBA" id="ARBA00022448"/>
    </source>
</evidence>
<dbReference type="PANTHER" id="PTHR43335">
    <property type="entry name" value="ABC TRANSPORTER, ATP-BINDING PROTEIN"/>
    <property type="match status" value="1"/>
</dbReference>
<feature type="domain" description="ABC transporter" evidence="5">
    <location>
        <begin position="5"/>
        <end position="232"/>
    </location>
</feature>
<keyword evidence="2" id="KW-0813">Transport</keyword>
<evidence type="ECO:0000256" key="3">
    <source>
        <dbReference type="ARBA" id="ARBA00022741"/>
    </source>
</evidence>
<dbReference type="GO" id="GO:0016887">
    <property type="term" value="F:ATP hydrolysis activity"/>
    <property type="evidence" value="ECO:0007669"/>
    <property type="project" value="InterPro"/>
</dbReference>
<dbReference type="InterPro" id="IPR003593">
    <property type="entry name" value="AAA+_ATPase"/>
</dbReference>
<organism evidence="6 7">
    <name type="scientific">Clostridium pasteurianum BC1</name>
    <dbReference type="NCBI Taxonomy" id="86416"/>
    <lineage>
        <taxon>Bacteria</taxon>
        <taxon>Bacillati</taxon>
        <taxon>Bacillota</taxon>
        <taxon>Clostridia</taxon>
        <taxon>Eubacteriales</taxon>
        <taxon>Clostridiaceae</taxon>
        <taxon>Clostridium</taxon>
    </lineage>
</organism>
<dbReference type="SUPFAM" id="SSF52540">
    <property type="entry name" value="P-loop containing nucleoside triphosphate hydrolases"/>
    <property type="match status" value="1"/>
</dbReference>
<dbReference type="AlphaFoldDB" id="R4KAG9"/>
<dbReference type="InterPro" id="IPR017871">
    <property type="entry name" value="ABC_transporter-like_CS"/>
</dbReference>
<evidence type="ECO:0000313" key="7">
    <source>
        <dbReference type="Proteomes" id="UP000013523"/>
    </source>
</evidence>
<dbReference type="HOGENOM" id="CLU_000604_1_2_9"/>
<sequence length="298" mass="33917">MNNIIRTINLTKKIKEVTIVNKININLEQGDIYGFLGPNGSGKSTTIKMMLGLVKPTEGRVEINGYDVWKDKKKALNSIGAMIENPSFYDYLSGYKNLELYKNLYDLPKTRINEVLNIVGLEKEKNKKVKKYSLGMKQRLAIARAFINYPKIVILDEPTNGLDPVGVVEIRNLIRDLSVKENINFIICSHILSEIQELCNKVSIINKGELISEGYVKDLLNQEFDEYFIDTSDLQKAKVILEKFEVVKSISIHDNIIQINIDKGKIGEINKKLALNDIDITSIKKKENTLESYFLSTL</sequence>
<dbReference type="Gene3D" id="3.40.50.300">
    <property type="entry name" value="P-loop containing nucleotide triphosphate hydrolases"/>
    <property type="match status" value="1"/>
</dbReference>
<evidence type="ECO:0000259" key="5">
    <source>
        <dbReference type="PROSITE" id="PS50893"/>
    </source>
</evidence>
<dbReference type="PROSITE" id="PS00211">
    <property type="entry name" value="ABC_TRANSPORTER_1"/>
    <property type="match status" value="1"/>
</dbReference>
<dbReference type="PATRIC" id="fig|86416.3.peg.1689"/>
<dbReference type="InterPro" id="IPR027417">
    <property type="entry name" value="P-loop_NTPase"/>
</dbReference>
<accession>R4KAG9</accession>
<evidence type="ECO:0000313" key="6">
    <source>
        <dbReference type="EMBL" id="AGK96635.1"/>
    </source>
</evidence>
<protein>
    <submittedName>
        <fullName evidence="6">ABC-type multidrug transport system, ATPase component</fullName>
    </submittedName>
</protein>
<name>R4KAG9_CLOPA</name>
<keyword evidence="3" id="KW-0547">Nucleotide-binding</keyword>
<dbReference type="KEGG" id="cpas:Clopa_1714"/>
<keyword evidence="4" id="KW-0067">ATP-binding</keyword>
<dbReference type="Proteomes" id="UP000013523">
    <property type="component" value="Chromosome"/>
</dbReference>
<dbReference type="Pfam" id="PF00005">
    <property type="entry name" value="ABC_tran"/>
    <property type="match status" value="1"/>
</dbReference>
<dbReference type="STRING" id="86416.Clopa_1714"/>
<dbReference type="OrthoDB" id="9809205at2"/>
<dbReference type="SMART" id="SM00382">
    <property type="entry name" value="AAA"/>
    <property type="match status" value="1"/>
</dbReference>
<gene>
    <name evidence="6" type="ORF">Clopa_1714</name>
</gene>
<evidence type="ECO:0000256" key="4">
    <source>
        <dbReference type="ARBA" id="ARBA00022840"/>
    </source>
</evidence>
<dbReference type="RefSeq" id="WP_015614954.1">
    <property type="nucleotide sequence ID" value="NC_021182.1"/>
</dbReference>
<evidence type="ECO:0000256" key="1">
    <source>
        <dbReference type="ARBA" id="ARBA00005417"/>
    </source>
</evidence>
<dbReference type="eggNOG" id="COG1131">
    <property type="taxonomic scope" value="Bacteria"/>
</dbReference>
<dbReference type="PANTHER" id="PTHR43335:SF4">
    <property type="entry name" value="ABC TRANSPORTER, ATP-BINDING PROTEIN"/>
    <property type="match status" value="1"/>
</dbReference>
<dbReference type="PROSITE" id="PS50893">
    <property type="entry name" value="ABC_TRANSPORTER_2"/>
    <property type="match status" value="1"/>
</dbReference>
<dbReference type="InterPro" id="IPR003439">
    <property type="entry name" value="ABC_transporter-like_ATP-bd"/>
</dbReference>
<reference evidence="6 7" key="1">
    <citation type="submission" date="2012-01" db="EMBL/GenBank/DDBJ databases">
        <title>Complete sequence of chromosome of Clostridium pasteurianum BC1.</title>
        <authorList>
            <consortium name="US DOE Joint Genome Institute"/>
            <person name="Lucas S."/>
            <person name="Han J."/>
            <person name="Lapidus A."/>
            <person name="Cheng J.-F."/>
            <person name="Goodwin L."/>
            <person name="Pitluck S."/>
            <person name="Peters L."/>
            <person name="Mikhailova N."/>
            <person name="Teshima H."/>
            <person name="Detter J.C."/>
            <person name="Han C."/>
            <person name="Tapia R."/>
            <person name="Land M."/>
            <person name="Hauser L."/>
            <person name="Kyrpides N."/>
            <person name="Ivanova N."/>
            <person name="Pagani I."/>
            <person name="Dunn J."/>
            <person name="Taghavi S."/>
            <person name="Francis A."/>
            <person name="van der Lelie D."/>
            <person name="Woyke T."/>
        </authorList>
    </citation>
    <scope>NUCLEOTIDE SEQUENCE [LARGE SCALE GENOMIC DNA]</scope>
    <source>
        <strain evidence="6 7">BC1</strain>
    </source>
</reference>
<keyword evidence="7" id="KW-1185">Reference proteome</keyword>
<comment type="similarity">
    <text evidence="1">Belongs to the ABC transporter superfamily.</text>
</comment>
<proteinExistence type="inferred from homology"/>